<dbReference type="PROSITE" id="PS51918">
    <property type="entry name" value="RADICAL_SAM"/>
    <property type="match status" value="1"/>
</dbReference>
<dbReference type="SFLD" id="SFLDS00029">
    <property type="entry name" value="Radical_SAM"/>
    <property type="match status" value="1"/>
</dbReference>
<keyword evidence="5" id="KW-0663">Pyridoxal phosphate</keyword>
<evidence type="ECO:0000256" key="8">
    <source>
        <dbReference type="SAM" id="MobiDB-lite"/>
    </source>
</evidence>
<evidence type="ECO:0000313" key="11">
    <source>
        <dbReference type="Proteomes" id="UP000799291"/>
    </source>
</evidence>
<comment type="cofactor">
    <cofactor evidence="1">
        <name>pyridoxal 5'-phosphate</name>
        <dbReference type="ChEBI" id="CHEBI:597326"/>
    </cofactor>
</comment>
<name>A0A6G1JH09_9PLEO</name>
<keyword evidence="3" id="KW-0949">S-adenosyl-L-methionine</keyword>
<dbReference type="SUPFAM" id="SSF102114">
    <property type="entry name" value="Radical SAM enzymes"/>
    <property type="match status" value="1"/>
</dbReference>
<evidence type="ECO:0000256" key="1">
    <source>
        <dbReference type="ARBA" id="ARBA00001933"/>
    </source>
</evidence>
<keyword evidence="2" id="KW-0004">4Fe-4S</keyword>
<evidence type="ECO:0000256" key="5">
    <source>
        <dbReference type="ARBA" id="ARBA00022898"/>
    </source>
</evidence>
<evidence type="ECO:0000313" key="10">
    <source>
        <dbReference type="EMBL" id="KAF2689756.1"/>
    </source>
</evidence>
<dbReference type="GO" id="GO:0051539">
    <property type="term" value="F:4 iron, 4 sulfur cluster binding"/>
    <property type="evidence" value="ECO:0007669"/>
    <property type="project" value="UniProtKB-KW"/>
</dbReference>
<dbReference type="GO" id="GO:0046872">
    <property type="term" value="F:metal ion binding"/>
    <property type="evidence" value="ECO:0007669"/>
    <property type="project" value="UniProtKB-KW"/>
</dbReference>
<dbReference type="InterPro" id="IPR058240">
    <property type="entry name" value="rSAM_sf"/>
</dbReference>
<evidence type="ECO:0000259" key="9">
    <source>
        <dbReference type="PROSITE" id="PS51918"/>
    </source>
</evidence>
<proteinExistence type="predicted"/>
<dbReference type="GO" id="GO:0003824">
    <property type="term" value="F:catalytic activity"/>
    <property type="evidence" value="ECO:0007669"/>
    <property type="project" value="InterPro"/>
</dbReference>
<keyword evidence="6" id="KW-0408">Iron</keyword>
<evidence type="ECO:0000256" key="6">
    <source>
        <dbReference type="ARBA" id="ARBA00023004"/>
    </source>
</evidence>
<accession>A0A6G1JH09</accession>
<keyword evidence="11" id="KW-1185">Reference proteome</keyword>
<gene>
    <name evidence="10" type="ORF">K458DRAFT_462910</name>
</gene>
<protein>
    <submittedName>
        <fullName evidence="10">Kama family protein</fullName>
    </submittedName>
</protein>
<keyword evidence="7" id="KW-0411">Iron-sulfur</keyword>
<dbReference type="SFLD" id="SFLDG01070">
    <property type="entry name" value="PLP-dependent"/>
    <property type="match status" value="1"/>
</dbReference>
<feature type="domain" description="Radical SAM core" evidence="9">
    <location>
        <begin position="172"/>
        <end position="404"/>
    </location>
</feature>
<dbReference type="EMBL" id="MU005572">
    <property type="protein sequence ID" value="KAF2689756.1"/>
    <property type="molecule type" value="Genomic_DNA"/>
</dbReference>
<evidence type="ECO:0000256" key="7">
    <source>
        <dbReference type="ARBA" id="ARBA00023014"/>
    </source>
</evidence>
<evidence type="ECO:0000256" key="3">
    <source>
        <dbReference type="ARBA" id="ARBA00022691"/>
    </source>
</evidence>
<sequence length="538" mass="60588">MAGVSLLKAMPIRRTSFSPRLIQSTRHIRAQSSWSKEDRYWSNISSWRDTSPEEFITQRFQSRHTINTVRELERFLSDVLPENLAPSRSLCHQHIKTKEDFIEDATQGLKKAPMAMKLTPHVLSRMNWQNPLDDPVRNQFLPLKSGLIVDHPELTLDSLHEEGDSPVPGLVHRYPGRALFLATSTCPVYCRFCTRSWAVGADTEIVSKTSQKLSPSRLERIFQHIESDKTIQDIVVSGGDSYLLAPDLLSKIGERLLNIPHVRRFRLASKGLAVAPGRILDEKDGWAQALIALSKRGREMGKQVCLHTHFNHPNEITWITRMAANKLFKEGVIVRNQTVLLKGVNDDNETMGELIKELADINIQPYYVYQCDLVRGTEDLRTPLRKMLEMDKYLRGTISGFMMPSFVVDLPGGGGKRLASTYEHYDEVNGVSYWRAPGLPGEKGKQVYTYYDPYPTWLSAEEIKIRHQQTKQVVEEEVCRIRQEIEAREGVKRDAGTSSAAPASAATDIPSSHPTPHSGGLPFEVASPQGDGPVASRA</sequence>
<organism evidence="10 11">
    <name type="scientific">Lentithecium fluviatile CBS 122367</name>
    <dbReference type="NCBI Taxonomy" id="1168545"/>
    <lineage>
        <taxon>Eukaryota</taxon>
        <taxon>Fungi</taxon>
        <taxon>Dikarya</taxon>
        <taxon>Ascomycota</taxon>
        <taxon>Pezizomycotina</taxon>
        <taxon>Dothideomycetes</taxon>
        <taxon>Pleosporomycetidae</taxon>
        <taxon>Pleosporales</taxon>
        <taxon>Massarineae</taxon>
        <taxon>Lentitheciaceae</taxon>
        <taxon>Lentithecium</taxon>
    </lineage>
</organism>
<dbReference type="NCBIfam" id="TIGR00238">
    <property type="entry name" value="KamA family radical SAM protein"/>
    <property type="match status" value="1"/>
</dbReference>
<dbReference type="InterPro" id="IPR007197">
    <property type="entry name" value="rSAM"/>
</dbReference>
<dbReference type="Proteomes" id="UP000799291">
    <property type="component" value="Unassembled WGS sequence"/>
</dbReference>
<evidence type="ECO:0000256" key="4">
    <source>
        <dbReference type="ARBA" id="ARBA00022723"/>
    </source>
</evidence>
<dbReference type="InterPro" id="IPR003739">
    <property type="entry name" value="Lys_aminomutase/Glu_NH3_mut"/>
</dbReference>
<dbReference type="PANTHER" id="PTHR30538:SF0">
    <property type="entry name" value="L-LYSINE 2,3-AMINOMUTASE AQ_1632-RELATED"/>
    <property type="match status" value="1"/>
</dbReference>
<evidence type="ECO:0000256" key="2">
    <source>
        <dbReference type="ARBA" id="ARBA00022485"/>
    </source>
</evidence>
<dbReference type="OrthoDB" id="5396721at2759"/>
<dbReference type="InterPro" id="IPR013785">
    <property type="entry name" value="Aldolase_TIM"/>
</dbReference>
<feature type="compositionally biased region" description="Low complexity" evidence="8">
    <location>
        <begin position="496"/>
        <end position="512"/>
    </location>
</feature>
<dbReference type="PANTHER" id="PTHR30538">
    <property type="entry name" value="LYSINE 2,3-AMINOMUTASE-RELATED"/>
    <property type="match status" value="1"/>
</dbReference>
<dbReference type="Gene3D" id="3.20.20.70">
    <property type="entry name" value="Aldolase class I"/>
    <property type="match status" value="1"/>
</dbReference>
<keyword evidence="4" id="KW-0479">Metal-binding</keyword>
<reference evidence="10" key="1">
    <citation type="journal article" date="2020" name="Stud. Mycol.">
        <title>101 Dothideomycetes genomes: a test case for predicting lifestyles and emergence of pathogens.</title>
        <authorList>
            <person name="Haridas S."/>
            <person name="Albert R."/>
            <person name="Binder M."/>
            <person name="Bloem J."/>
            <person name="Labutti K."/>
            <person name="Salamov A."/>
            <person name="Andreopoulos B."/>
            <person name="Baker S."/>
            <person name="Barry K."/>
            <person name="Bills G."/>
            <person name="Bluhm B."/>
            <person name="Cannon C."/>
            <person name="Castanera R."/>
            <person name="Culley D."/>
            <person name="Daum C."/>
            <person name="Ezra D."/>
            <person name="Gonzalez J."/>
            <person name="Henrissat B."/>
            <person name="Kuo A."/>
            <person name="Liang C."/>
            <person name="Lipzen A."/>
            <person name="Lutzoni F."/>
            <person name="Magnuson J."/>
            <person name="Mondo S."/>
            <person name="Nolan M."/>
            <person name="Ohm R."/>
            <person name="Pangilinan J."/>
            <person name="Park H.-J."/>
            <person name="Ramirez L."/>
            <person name="Alfaro M."/>
            <person name="Sun H."/>
            <person name="Tritt A."/>
            <person name="Yoshinaga Y."/>
            <person name="Zwiers L.-H."/>
            <person name="Turgeon B."/>
            <person name="Goodwin S."/>
            <person name="Spatafora J."/>
            <person name="Crous P."/>
            <person name="Grigoriev I."/>
        </authorList>
    </citation>
    <scope>NUCLEOTIDE SEQUENCE</scope>
    <source>
        <strain evidence="10">CBS 122367</strain>
    </source>
</reference>
<feature type="region of interest" description="Disordered" evidence="8">
    <location>
        <begin position="489"/>
        <end position="538"/>
    </location>
</feature>
<dbReference type="AlphaFoldDB" id="A0A6G1JH09"/>